<proteinExistence type="predicted"/>
<accession>A0ABR1VFA4</accession>
<keyword evidence="2" id="KW-1185">Reference proteome</keyword>
<organism evidence="1 2">
    <name type="scientific">Apiospora phragmitis</name>
    <dbReference type="NCBI Taxonomy" id="2905665"/>
    <lineage>
        <taxon>Eukaryota</taxon>
        <taxon>Fungi</taxon>
        <taxon>Dikarya</taxon>
        <taxon>Ascomycota</taxon>
        <taxon>Pezizomycotina</taxon>
        <taxon>Sordariomycetes</taxon>
        <taxon>Xylariomycetidae</taxon>
        <taxon>Amphisphaeriales</taxon>
        <taxon>Apiosporaceae</taxon>
        <taxon>Apiospora</taxon>
    </lineage>
</organism>
<evidence type="ECO:0000313" key="2">
    <source>
        <dbReference type="Proteomes" id="UP001480595"/>
    </source>
</evidence>
<comment type="caution">
    <text evidence="1">The sequence shown here is derived from an EMBL/GenBank/DDBJ whole genome shotgun (WGS) entry which is preliminary data.</text>
</comment>
<protein>
    <submittedName>
        <fullName evidence="1">Uncharacterized protein</fullName>
    </submittedName>
</protein>
<evidence type="ECO:0000313" key="1">
    <source>
        <dbReference type="EMBL" id="KAK8069911.1"/>
    </source>
</evidence>
<dbReference type="RefSeq" id="XP_066717205.1">
    <property type="nucleotide sequence ID" value="XM_066857936.1"/>
</dbReference>
<dbReference type="GeneID" id="92090999"/>
<name>A0ABR1VFA4_9PEZI</name>
<sequence length="74" mass="7952">MVRTGRTSAPTISREGHGKLTAISRSLAEDNWRRTMRTWGLTSSIDQPQRASSRGAGCLSTICVTAPMSQQSGS</sequence>
<gene>
    <name evidence="1" type="ORF">PG994_006527</name>
</gene>
<reference evidence="1 2" key="1">
    <citation type="submission" date="2023-01" db="EMBL/GenBank/DDBJ databases">
        <title>Analysis of 21 Apiospora genomes using comparative genomics revels a genus with tremendous synthesis potential of carbohydrate active enzymes and secondary metabolites.</title>
        <authorList>
            <person name="Sorensen T."/>
        </authorList>
    </citation>
    <scope>NUCLEOTIDE SEQUENCE [LARGE SCALE GENOMIC DNA]</scope>
    <source>
        <strain evidence="1 2">CBS 135458</strain>
    </source>
</reference>
<dbReference type="EMBL" id="JAQQWL010000006">
    <property type="protein sequence ID" value="KAK8069911.1"/>
    <property type="molecule type" value="Genomic_DNA"/>
</dbReference>
<dbReference type="Proteomes" id="UP001480595">
    <property type="component" value="Unassembled WGS sequence"/>
</dbReference>